<keyword evidence="7" id="KW-0282">Flagellum</keyword>
<accession>A0A109GJS3</accession>
<evidence type="ECO:0000313" key="8">
    <source>
        <dbReference type="Proteomes" id="UP000065797"/>
    </source>
</evidence>
<dbReference type="InterPro" id="IPR001444">
    <property type="entry name" value="Flag_bb_rod_N"/>
</dbReference>
<dbReference type="EMBL" id="LRPH01000005">
    <property type="protein sequence ID" value="KWU68108.1"/>
    <property type="molecule type" value="Genomic_DNA"/>
</dbReference>
<keyword evidence="7" id="KW-0969">Cilium</keyword>
<dbReference type="NCBIfam" id="NF005280">
    <property type="entry name" value="PRK06797.1"/>
    <property type="match status" value="1"/>
</dbReference>
<dbReference type="AlphaFoldDB" id="A0A109GJS3"/>
<organism evidence="7 8">
    <name type="scientific">Bacillus mycoides</name>
    <dbReference type="NCBI Taxonomy" id="1405"/>
    <lineage>
        <taxon>Bacteria</taxon>
        <taxon>Bacillati</taxon>
        <taxon>Bacillota</taxon>
        <taxon>Bacilli</taxon>
        <taxon>Bacillales</taxon>
        <taxon>Bacillaceae</taxon>
        <taxon>Bacillus</taxon>
        <taxon>Bacillus cereus group</taxon>
    </lineage>
</organism>
<comment type="subcellular location">
    <subcellularLocation>
        <location evidence="1">Bacterial flagellum basal body</location>
    </subcellularLocation>
</comment>
<keyword evidence="7" id="KW-0966">Cell projection</keyword>
<sequence length="161" mass="18008">MNNKVKLPSVDDHALNEHDGKGRVWNMPDLVSDVSHYMNYLVTKRNTVSSNIANANTPGYKAQDVTFAEQMNMSSALYKKNTADLKSNPDLYQTNVMHLPTANMKNTYAKIQTKSMQTNKDGNSVDVTTEMLDLMKTNQLYGVSINAINTQYAINQAARGR</sequence>
<comment type="function">
    <text evidence="5">Structural component of flagellum, the bacterial motility apparatus. Part of the rod structure of flagellar basal body.</text>
</comment>
<evidence type="ECO:0000256" key="2">
    <source>
        <dbReference type="ARBA" id="ARBA00009677"/>
    </source>
</evidence>
<keyword evidence="4" id="KW-0975">Bacterial flagellum</keyword>
<comment type="similarity">
    <text evidence="2">Belongs to the flagella basal body rod proteins family.</text>
</comment>
<evidence type="ECO:0000256" key="5">
    <source>
        <dbReference type="ARBA" id="ARBA00024934"/>
    </source>
</evidence>
<dbReference type="InterPro" id="IPR019776">
    <property type="entry name" value="Flagellar_basal_body_rod_CS"/>
</dbReference>
<evidence type="ECO:0000256" key="4">
    <source>
        <dbReference type="ARBA" id="ARBA00023143"/>
    </source>
</evidence>
<dbReference type="NCBIfam" id="TIGR01396">
    <property type="entry name" value="FlgB"/>
    <property type="match status" value="1"/>
</dbReference>
<dbReference type="Pfam" id="PF00460">
    <property type="entry name" value="Flg_bb_rod"/>
    <property type="match status" value="1"/>
</dbReference>
<evidence type="ECO:0000259" key="6">
    <source>
        <dbReference type="Pfam" id="PF00460"/>
    </source>
</evidence>
<protein>
    <recommendedName>
        <fullName evidence="3">Flagellar basal body rod protein FlgB</fullName>
    </recommendedName>
</protein>
<evidence type="ECO:0000256" key="1">
    <source>
        <dbReference type="ARBA" id="ARBA00004117"/>
    </source>
</evidence>
<name>A0A109GJS3_BACMY</name>
<dbReference type="GO" id="GO:0030694">
    <property type="term" value="C:bacterial-type flagellum basal body, rod"/>
    <property type="evidence" value="ECO:0007669"/>
    <property type="project" value="InterPro"/>
</dbReference>
<proteinExistence type="inferred from homology"/>
<dbReference type="InterPro" id="IPR006300">
    <property type="entry name" value="FlgB"/>
</dbReference>
<dbReference type="RefSeq" id="WP_060748978.1">
    <property type="nucleotide sequence ID" value="NZ_JAUCFB010000001.1"/>
</dbReference>
<reference evidence="7 8" key="1">
    <citation type="submission" date="2016-01" db="EMBL/GenBank/DDBJ databases">
        <authorList>
            <person name="McClelland M."/>
            <person name="Jain A."/>
            <person name="Saraogi P."/>
            <person name="Mendelson R."/>
            <person name="Westerman R."/>
            <person name="SanMiguel P."/>
            <person name="Csonka L."/>
        </authorList>
    </citation>
    <scope>NUCLEOTIDE SEQUENCE [LARGE SCALE GENOMIC DNA]</scope>
    <source>
        <strain evidence="7 8">PE8-15</strain>
    </source>
</reference>
<dbReference type="Proteomes" id="UP000065797">
    <property type="component" value="Unassembled WGS sequence"/>
</dbReference>
<dbReference type="GO" id="GO:0071973">
    <property type="term" value="P:bacterial-type flagellum-dependent cell motility"/>
    <property type="evidence" value="ECO:0007669"/>
    <property type="project" value="InterPro"/>
</dbReference>
<feature type="domain" description="Flagellar basal body rod protein N-terminal" evidence="6">
    <location>
        <begin position="46"/>
        <end position="61"/>
    </location>
</feature>
<comment type="caution">
    <text evidence="7">The sequence shown here is derived from an EMBL/GenBank/DDBJ whole genome shotgun (WGS) entry which is preliminary data.</text>
</comment>
<dbReference type="PROSITE" id="PS00588">
    <property type="entry name" value="FLAGELLA_BB_ROD"/>
    <property type="match status" value="1"/>
</dbReference>
<evidence type="ECO:0000313" key="7">
    <source>
        <dbReference type="EMBL" id="KWU68108.1"/>
    </source>
</evidence>
<gene>
    <name evidence="7" type="primary">flgB</name>
    <name evidence="7" type="ORF">AWW70_28380</name>
</gene>
<evidence type="ECO:0000256" key="3">
    <source>
        <dbReference type="ARBA" id="ARBA00014376"/>
    </source>
</evidence>